<dbReference type="InterPro" id="IPR007047">
    <property type="entry name" value="Flp_Fap"/>
</dbReference>
<keyword evidence="1" id="KW-0472">Membrane</keyword>
<evidence type="ECO:0008006" key="4">
    <source>
        <dbReference type="Google" id="ProtNLM"/>
    </source>
</evidence>
<evidence type="ECO:0000313" key="3">
    <source>
        <dbReference type="Proteomes" id="UP000636264"/>
    </source>
</evidence>
<reference evidence="2" key="2">
    <citation type="submission" date="2020-09" db="EMBL/GenBank/DDBJ databases">
        <authorList>
            <person name="Sun Q."/>
            <person name="Zhou Y."/>
        </authorList>
    </citation>
    <scope>NUCLEOTIDE SEQUENCE</scope>
    <source>
        <strain evidence="2">CGMCC 1.15320</strain>
    </source>
</reference>
<organism evidence="2 3">
    <name type="scientific">Nitratireductor aestuarii</name>
    <dbReference type="NCBI Taxonomy" id="1735103"/>
    <lineage>
        <taxon>Bacteria</taxon>
        <taxon>Pseudomonadati</taxon>
        <taxon>Pseudomonadota</taxon>
        <taxon>Alphaproteobacteria</taxon>
        <taxon>Hyphomicrobiales</taxon>
        <taxon>Phyllobacteriaceae</taxon>
        <taxon>Nitratireductor</taxon>
    </lineage>
</organism>
<dbReference type="Pfam" id="PF04964">
    <property type="entry name" value="Flp_Fap"/>
    <property type="match status" value="1"/>
</dbReference>
<proteinExistence type="predicted"/>
<gene>
    <name evidence="2" type="ORF">GCM10011385_15370</name>
</gene>
<dbReference type="Proteomes" id="UP000636264">
    <property type="component" value="Unassembled WGS sequence"/>
</dbReference>
<keyword evidence="1" id="KW-1133">Transmembrane helix</keyword>
<keyword evidence="3" id="KW-1185">Reference proteome</keyword>
<dbReference type="AlphaFoldDB" id="A0A916W366"/>
<feature type="transmembrane region" description="Helical" evidence="1">
    <location>
        <begin position="17"/>
        <end position="39"/>
    </location>
</feature>
<protein>
    <recommendedName>
        <fullName evidence="4">Flp family type IVb pilin</fullName>
    </recommendedName>
</protein>
<evidence type="ECO:0000256" key="1">
    <source>
        <dbReference type="SAM" id="Phobius"/>
    </source>
</evidence>
<dbReference type="EMBL" id="BMIF01000003">
    <property type="protein sequence ID" value="GGA62511.1"/>
    <property type="molecule type" value="Genomic_DNA"/>
</dbReference>
<evidence type="ECO:0000313" key="2">
    <source>
        <dbReference type="EMBL" id="GGA62511.1"/>
    </source>
</evidence>
<sequence length="56" mass="5950">MILAFLKDERGTAAVEYALIASILVLAIITGLTELGLITKNWFANEELRAALSSGG</sequence>
<name>A0A916W366_9HYPH</name>
<reference evidence="2" key="1">
    <citation type="journal article" date="2014" name="Int. J. Syst. Evol. Microbiol.">
        <title>Complete genome sequence of Corynebacterium casei LMG S-19264T (=DSM 44701T), isolated from a smear-ripened cheese.</title>
        <authorList>
            <consortium name="US DOE Joint Genome Institute (JGI-PGF)"/>
            <person name="Walter F."/>
            <person name="Albersmeier A."/>
            <person name="Kalinowski J."/>
            <person name="Ruckert C."/>
        </authorList>
    </citation>
    <scope>NUCLEOTIDE SEQUENCE</scope>
    <source>
        <strain evidence="2">CGMCC 1.15320</strain>
    </source>
</reference>
<comment type="caution">
    <text evidence="2">The sequence shown here is derived from an EMBL/GenBank/DDBJ whole genome shotgun (WGS) entry which is preliminary data.</text>
</comment>
<dbReference type="RefSeq" id="WP_188720369.1">
    <property type="nucleotide sequence ID" value="NZ_BMIF01000003.1"/>
</dbReference>
<keyword evidence="1" id="KW-0812">Transmembrane</keyword>
<accession>A0A916W366</accession>